<dbReference type="EMBL" id="CP025958">
    <property type="protein sequence ID" value="AWM40076.1"/>
    <property type="molecule type" value="Genomic_DNA"/>
</dbReference>
<dbReference type="InterPro" id="IPR050194">
    <property type="entry name" value="Glycosyltransferase_grp1"/>
</dbReference>
<dbReference type="OrthoDB" id="9795746at2"/>
<dbReference type="KEGG" id="gog:C1280_25770"/>
<proteinExistence type="predicted"/>
<sequence length="403" mass="44270">MTKLAIVTTHPVQYYAPWFRHLAERSGLAVRVFYLWDFGVSGRVDPTFGVRVTWDLPLLDGYEHEFVPNRSRRPGTNSFWGIDNPGLLARLKPFAPDAVLCLGYNYATFAKLLLSRPRYPLILRGDSHRLVPRSGLKARLKRAALARVFRRFAAFLSVGQANREYYRLHGVPEDKLVFCPHAVDNDRFTRSRVTAEPEAREWKAALGIPGDHRVVLFAGKFEPKKRPLDLLEAFRRAAPGRASLLFVGNGPQEPELRRAAAGVPNVFFAPFQNQSRMPRTYAAADLVVLPSYGSGETWGLCVNEAMCLGRPVIVSSHVGCGPDLVRDDETGGTFPAGDVGALAARLRAALADPSTLAAWGRAGEARVGRYSYEHATAGLLTCLTRLKPSAGAAPEAGTIGHAR</sequence>
<dbReference type="Proteomes" id="UP000245802">
    <property type="component" value="Chromosome"/>
</dbReference>
<dbReference type="GO" id="GO:0016758">
    <property type="term" value="F:hexosyltransferase activity"/>
    <property type="evidence" value="ECO:0007669"/>
    <property type="project" value="TreeGrafter"/>
</dbReference>
<keyword evidence="4" id="KW-1185">Reference proteome</keyword>
<dbReference type="AlphaFoldDB" id="A0A2Z3H8Z6"/>
<dbReference type="InterPro" id="IPR001296">
    <property type="entry name" value="Glyco_trans_1"/>
</dbReference>
<evidence type="ECO:0000313" key="4">
    <source>
        <dbReference type="Proteomes" id="UP000245802"/>
    </source>
</evidence>
<dbReference type="Pfam" id="PF13579">
    <property type="entry name" value="Glyco_trans_4_4"/>
    <property type="match status" value="1"/>
</dbReference>
<dbReference type="CDD" id="cd03801">
    <property type="entry name" value="GT4_PimA-like"/>
    <property type="match status" value="1"/>
</dbReference>
<evidence type="ECO:0000259" key="2">
    <source>
        <dbReference type="Pfam" id="PF13579"/>
    </source>
</evidence>
<name>A0A2Z3H8Z6_9BACT</name>
<reference evidence="3 4" key="1">
    <citation type="submission" date="2018-01" db="EMBL/GenBank/DDBJ databases">
        <title>G. obscuriglobus.</title>
        <authorList>
            <person name="Franke J."/>
            <person name="Blomberg W."/>
            <person name="Selmecki A."/>
        </authorList>
    </citation>
    <scope>NUCLEOTIDE SEQUENCE [LARGE SCALE GENOMIC DNA]</scope>
    <source>
        <strain evidence="3 4">DSM 5831</strain>
    </source>
</reference>
<keyword evidence="3" id="KW-0808">Transferase</keyword>
<dbReference type="Gene3D" id="3.40.50.2000">
    <property type="entry name" value="Glycogen Phosphorylase B"/>
    <property type="match status" value="2"/>
</dbReference>
<feature type="domain" description="Glycosyl transferase family 1" evidence="1">
    <location>
        <begin position="200"/>
        <end position="364"/>
    </location>
</feature>
<feature type="domain" description="Glycosyltransferase subfamily 4-like N-terminal" evidence="2">
    <location>
        <begin position="25"/>
        <end position="180"/>
    </location>
</feature>
<dbReference type="PANTHER" id="PTHR45947:SF3">
    <property type="entry name" value="SULFOQUINOVOSYL TRANSFERASE SQD2"/>
    <property type="match status" value="1"/>
</dbReference>
<dbReference type="PANTHER" id="PTHR45947">
    <property type="entry name" value="SULFOQUINOVOSYL TRANSFERASE SQD2"/>
    <property type="match status" value="1"/>
</dbReference>
<dbReference type="InterPro" id="IPR028098">
    <property type="entry name" value="Glyco_trans_4-like_N"/>
</dbReference>
<gene>
    <name evidence="3" type="ORF">C1280_25770</name>
</gene>
<organism evidence="3 4">
    <name type="scientific">Gemmata obscuriglobus</name>
    <dbReference type="NCBI Taxonomy" id="114"/>
    <lineage>
        <taxon>Bacteria</taxon>
        <taxon>Pseudomonadati</taxon>
        <taxon>Planctomycetota</taxon>
        <taxon>Planctomycetia</taxon>
        <taxon>Gemmatales</taxon>
        <taxon>Gemmataceae</taxon>
        <taxon>Gemmata</taxon>
    </lineage>
</organism>
<protein>
    <submittedName>
        <fullName evidence="3">Glycosyl transferase</fullName>
    </submittedName>
</protein>
<dbReference type="SUPFAM" id="SSF53756">
    <property type="entry name" value="UDP-Glycosyltransferase/glycogen phosphorylase"/>
    <property type="match status" value="1"/>
</dbReference>
<evidence type="ECO:0000259" key="1">
    <source>
        <dbReference type="Pfam" id="PF00534"/>
    </source>
</evidence>
<evidence type="ECO:0000313" key="3">
    <source>
        <dbReference type="EMBL" id="AWM40076.1"/>
    </source>
</evidence>
<dbReference type="Pfam" id="PF00534">
    <property type="entry name" value="Glycos_transf_1"/>
    <property type="match status" value="1"/>
</dbReference>
<accession>A0A2Z3H8Z6</accession>
<dbReference type="RefSeq" id="WP_010034460.1">
    <property type="nucleotide sequence ID" value="NZ_CP025958.1"/>
</dbReference>